<reference evidence="2 3" key="1">
    <citation type="submission" date="2014-06" db="EMBL/GenBank/DDBJ databases">
        <title>Shewanella sp. YQH10.</title>
        <authorList>
            <person name="Liu Y."/>
            <person name="Zeng R."/>
        </authorList>
    </citation>
    <scope>NUCLEOTIDE SEQUENCE [LARGE SCALE GENOMIC DNA]</scope>
    <source>
        <strain evidence="2 3">YQH10</strain>
    </source>
</reference>
<keyword evidence="1" id="KW-0732">Signal</keyword>
<evidence type="ECO:0000313" key="3">
    <source>
        <dbReference type="Proteomes" id="UP000029264"/>
    </source>
</evidence>
<protein>
    <recommendedName>
        <fullName evidence="4">Lipoprotein</fullName>
    </recommendedName>
</protein>
<organism evidence="2 3">
    <name type="scientific">Shewanella mangrovi</name>
    <dbReference type="NCBI Taxonomy" id="1515746"/>
    <lineage>
        <taxon>Bacteria</taxon>
        <taxon>Pseudomonadati</taxon>
        <taxon>Pseudomonadota</taxon>
        <taxon>Gammaproteobacteria</taxon>
        <taxon>Alteromonadales</taxon>
        <taxon>Shewanellaceae</taxon>
        <taxon>Shewanella</taxon>
    </lineage>
</organism>
<evidence type="ECO:0000256" key="1">
    <source>
        <dbReference type="SAM" id="SignalP"/>
    </source>
</evidence>
<feature type="signal peptide" evidence="1">
    <location>
        <begin position="1"/>
        <end position="20"/>
    </location>
</feature>
<name>A0A094JVZ9_9GAMM</name>
<dbReference type="AlphaFoldDB" id="A0A094JVZ9"/>
<dbReference type="STRING" id="1515746.HR45_15110"/>
<gene>
    <name evidence="2" type="ORF">HR45_15110</name>
</gene>
<evidence type="ECO:0008006" key="4">
    <source>
        <dbReference type="Google" id="ProtNLM"/>
    </source>
</evidence>
<dbReference type="RefSeq" id="WP_037444430.1">
    <property type="nucleotide sequence ID" value="NZ_JPEO01000015.1"/>
</dbReference>
<dbReference type="Proteomes" id="UP000029264">
    <property type="component" value="Unassembled WGS sequence"/>
</dbReference>
<feature type="chain" id="PRO_5001906208" description="Lipoprotein" evidence="1">
    <location>
        <begin position="21"/>
        <end position="723"/>
    </location>
</feature>
<keyword evidence="3" id="KW-1185">Reference proteome</keyword>
<dbReference type="PROSITE" id="PS51257">
    <property type="entry name" value="PROKAR_LIPOPROTEIN"/>
    <property type="match status" value="1"/>
</dbReference>
<sequence length="723" mass="80566">MFRRLLWLSSFLLLSACSPKNEVTFSPSRGDQQQYWSYADIAVTGYGQVQTSTMLQRYKVTETSPLTLEISNRYLDIGGAGGHHITSFSSAKGDEKLQRLFSKGFEITLDPDSGNLIDFRGLDAELWQQLRQDGGERLVNMLKKSMLSPGVLQTIPARQGASLQLLTFANQQAKLSVELVTDTQLIASVSASDQHTGAKLYGELVLDRDNGWLQQLLMVVEQPMPEVKPGAKLHMRLAMLPEDHPVDFNFDDFEPMTDWMPLPTQPEDDAELKTATGAELLPYDSGYYAPNPADVTLVLPESSHRAGALSDIRLRNIVAFDEQGNKLPLAFSWQNSEPAYYDQLSSQHHLLPLGWNLSDTDNSAASFSADADYYPTRYFADTRAWQPGAQHFDIQGVTVEIVPDPDDPLLFTIHSDHAANFALQKFFRGLQGELKLPPYPAKAPWLNTGDNAMFSFLSQLPRHDIFELRLTELPTQPVTFYVAQYAEQPSFSKPIKFISPDIYRLDATLPPTSEVWLYGADPQATLPAVGFNQIQAVSDTAQGSSISLPSDWASICELRVVDGSPQQGHALVWQKKPHQGYSRYTPTSDYQLGTDDAIRHYFYGIAVTSELSCQGQPQWQDLPYQADAQAWLIPLTAFGEVDSQQSIASFLSHYQLLNEQGQPLHLIGLDGYLPAAPEQTPLADILTKQRQLRVAGKVSSLRQLKIVGEPLSRQWTQAFPALP</sequence>
<dbReference type="eggNOG" id="ENOG5031PN4">
    <property type="taxonomic scope" value="Bacteria"/>
</dbReference>
<comment type="caution">
    <text evidence="2">The sequence shown here is derived from an EMBL/GenBank/DDBJ whole genome shotgun (WGS) entry which is preliminary data.</text>
</comment>
<proteinExistence type="predicted"/>
<accession>A0A094JVZ9</accession>
<dbReference type="OrthoDB" id="7911392at2"/>
<dbReference type="EMBL" id="JPEO01000015">
    <property type="protein sequence ID" value="KFZ36626.1"/>
    <property type="molecule type" value="Genomic_DNA"/>
</dbReference>
<evidence type="ECO:0000313" key="2">
    <source>
        <dbReference type="EMBL" id="KFZ36626.1"/>
    </source>
</evidence>